<evidence type="ECO:0000256" key="6">
    <source>
        <dbReference type="ARBA" id="ARBA00022694"/>
    </source>
</evidence>
<dbReference type="GO" id="GO:0008033">
    <property type="term" value="P:tRNA processing"/>
    <property type="evidence" value="ECO:0007669"/>
    <property type="project" value="UniProtKB-KW"/>
</dbReference>
<gene>
    <name evidence="13" type="ORF">S12H4_28888</name>
</gene>
<comment type="catalytic activity">
    <reaction evidence="11">
        <text>L-threonine + hydrogencarbonate + ATP = L-threonylcarbamoyladenylate + diphosphate + H2O</text>
        <dbReference type="Rhea" id="RHEA:36407"/>
        <dbReference type="ChEBI" id="CHEBI:15377"/>
        <dbReference type="ChEBI" id="CHEBI:17544"/>
        <dbReference type="ChEBI" id="CHEBI:30616"/>
        <dbReference type="ChEBI" id="CHEBI:33019"/>
        <dbReference type="ChEBI" id="CHEBI:57926"/>
        <dbReference type="ChEBI" id="CHEBI:73682"/>
        <dbReference type="EC" id="2.7.7.87"/>
    </reaction>
</comment>
<protein>
    <recommendedName>
        <fullName evidence="10">L-threonylcarbamoyladenylate synthase</fullName>
        <ecNumber evidence="3">2.7.7.87</ecNumber>
    </recommendedName>
    <alternativeName>
        <fullName evidence="10">L-threonylcarbamoyladenylate synthase</fullName>
    </alternativeName>
</protein>
<dbReference type="Gene3D" id="3.90.870.10">
    <property type="entry name" value="DHBP synthase"/>
    <property type="match status" value="1"/>
</dbReference>
<evidence type="ECO:0000256" key="9">
    <source>
        <dbReference type="ARBA" id="ARBA00022840"/>
    </source>
</evidence>
<dbReference type="Pfam" id="PF01300">
    <property type="entry name" value="Sua5_yciO_yrdC"/>
    <property type="match status" value="1"/>
</dbReference>
<evidence type="ECO:0000256" key="1">
    <source>
        <dbReference type="ARBA" id="ARBA00004496"/>
    </source>
</evidence>
<reference evidence="13" key="1">
    <citation type="journal article" date="2014" name="Front. Microbiol.">
        <title>High frequency of phylogenetically diverse reductive dehalogenase-homologous genes in deep subseafloor sedimentary metagenomes.</title>
        <authorList>
            <person name="Kawai M."/>
            <person name="Futagami T."/>
            <person name="Toyoda A."/>
            <person name="Takaki Y."/>
            <person name="Nishi S."/>
            <person name="Hori S."/>
            <person name="Arai W."/>
            <person name="Tsubouchi T."/>
            <person name="Morono Y."/>
            <person name="Uchiyama I."/>
            <person name="Ito T."/>
            <person name="Fujiyama A."/>
            <person name="Inagaki F."/>
            <person name="Takami H."/>
        </authorList>
    </citation>
    <scope>NUCLEOTIDE SEQUENCE</scope>
    <source>
        <strain evidence="13">Expedition CK06-06</strain>
    </source>
</reference>
<name>X1TP11_9ZZZZ</name>
<evidence type="ECO:0000259" key="12">
    <source>
        <dbReference type="PROSITE" id="PS51163"/>
    </source>
</evidence>
<evidence type="ECO:0000256" key="11">
    <source>
        <dbReference type="ARBA" id="ARBA00048366"/>
    </source>
</evidence>
<dbReference type="EC" id="2.7.7.87" evidence="3"/>
<dbReference type="InterPro" id="IPR050156">
    <property type="entry name" value="TC-AMP_synthase_SUA5"/>
</dbReference>
<dbReference type="PANTHER" id="PTHR17490">
    <property type="entry name" value="SUA5"/>
    <property type="match status" value="1"/>
</dbReference>
<dbReference type="PANTHER" id="PTHR17490:SF16">
    <property type="entry name" value="THREONYLCARBAMOYL-AMP SYNTHASE"/>
    <property type="match status" value="1"/>
</dbReference>
<evidence type="ECO:0000256" key="4">
    <source>
        <dbReference type="ARBA" id="ARBA00022490"/>
    </source>
</evidence>
<keyword evidence="5" id="KW-0808">Transferase</keyword>
<evidence type="ECO:0000256" key="10">
    <source>
        <dbReference type="ARBA" id="ARBA00029774"/>
    </source>
</evidence>
<sequence length="86" mass="9750">MLTDVENSMKILKRGGIILYPTDTIWGLGCDATNEKAVNKIYKVKKRKDARSLLILVNSPQTIKLYVDYLPDISPELIERTESPLT</sequence>
<keyword evidence="6" id="KW-0819">tRNA processing</keyword>
<dbReference type="GO" id="GO:0005524">
    <property type="term" value="F:ATP binding"/>
    <property type="evidence" value="ECO:0007669"/>
    <property type="project" value="UniProtKB-KW"/>
</dbReference>
<proteinExistence type="inferred from homology"/>
<evidence type="ECO:0000256" key="7">
    <source>
        <dbReference type="ARBA" id="ARBA00022695"/>
    </source>
</evidence>
<feature type="domain" description="YrdC-like" evidence="12">
    <location>
        <begin position="2"/>
        <end position="86"/>
    </location>
</feature>
<dbReference type="GO" id="GO:0000049">
    <property type="term" value="F:tRNA binding"/>
    <property type="evidence" value="ECO:0007669"/>
    <property type="project" value="TreeGrafter"/>
</dbReference>
<comment type="caution">
    <text evidence="13">The sequence shown here is derived from an EMBL/GenBank/DDBJ whole genome shotgun (WGS) entry which is preliminary data.</text>
</comment>
<evidence type="ECO:0000256" key="2">
    <source>
        <dbReference type="ARBA" id="ARBA00007663"/>
    </source>
</evidence>
<evidence type="ECO:0000256" key="3">
    <source>
        <dbReference type="ARBA" id="ARBA00012584"/>
    </source>
</evidence>
<dbReference type="EMBL" id="BARW01016613">
    <property type="protein sequence ID" value="GAI93106.1"/>
    <property type="molecule type" value="Genomic_DNA"/>
</dbReference>
<dbReference type="GO" id="GO:0061710">
    <property type="term" value="F:L-threonylcarbamoyladenylate synthase"/>
    <property type="evidence" value="ECO:0007669"/>
    <property type="project" value="UniProtKB-EC"/>
</dbReference>
<dbReference type="GO" id="GO:0006450">
    <property type="term" value="P:regulation of translational fidelity"/>
    <property type="evidence" value="ECO:0007669"/>
    <property type="project" value="TreeGrafter"/>
</dbReference>
<dbReference type="SUPFAM" id="SSF55821">
    <property type="entry name" value="YrdC/RibB"/>
    <property type="match status" value="1"/>
</dbReference>
<dbReference type="GO" id="GO:0005737">
    <property type="term" value="C:cytoplasm"/>
    <property type="evidence" value="ECO:0007669"/>
    <property type="project" value="UniProtKB-SubCell"/>
</dbReference>
<dbReference type="InterPro" id="IPR006070">
    <property type="entry name" value="Sua5-like_dom"/>
</dbReference>
<dbReference type="PROSITE" id="PS51163">
    <property type="entry name" value="YRDC"/>
    <property type="match status" value="1"/>
</dbReference>
<keyword evidence="4" id="KW-0963">Cytoplasm</keyword>
<dbReference type="AlphaFoldDB" id="X1TP11"/>
<evidence type="ECO:0000313" key="13">
    <source>
        <dbReference type="EMBL" id="GAI93106.1"/>
    </source>
</evidence>
<organism evidence="13">
    <name type="scientific">marine sediment metagenome</name>
    <dbReference type="NCBI Taxonomy" id="412755"/>
    <lineage>
        <taxon>unclassified sequences</taxon>
        <taxon>metagenomes</taxon>
        <taxon>ecological metagenomes</taxon>
    </lineage>
</organism>
<feature type="non-terminal residue" evidence="13">
    <location>
        <position position="86"/>
    </location>
</feature>
<accession>X1TP11</accession>
<comment type="subcellular location">
    <subcellularLocation>
        <location evidence="1">Cytoplasm</location>
    </subcellularLocation>
</comment>
<evidence type="ECO:0000256" key="5">
    <source>
        <dbReference type="ARBA" id="ARBA00022679"/>
    </source>
</evidence>
<comment type="similarity">
    <text evidence="2">Belongs to the SUA5 family.</text>
</comment>
<dbReference type="GO" id="GO:0003725">
    <property type="term" value="F:double-stranded RNA binding"/>
    <property type="evidence" value="ECO:0007669"/>
    <property type="project" value="InterPro"/>
</dbReference>
<dbReference type="InterPro" id="IPR017945">
    <property type="entry name" value="DHBP_synth_RibB-like_a/b_dom"/>
</dbReference>
<keyword evidence="8" id="KW-0547">Nucleotide-binding</keyword>
<keyword evidence="9" id="KW-0067">ATP-binding</keyword>
<evidence type="ECO:0000256" key="8">
    <source>
        <dbReference type="ARBA" id="ARBA00022741"/>
    </source>
</evidence>
<keyword evidence="7" id="KW-0548">Nucleotidyltransferase</keyword>